<dbReference type="PANTHER" id="PTHR12245:SF5">
    <property type="entry name" value="SPRY DOMAIN-CONTAINING SOCS BOX PROTEIN 3"/>
    <property type="match status" value="1"/>
</dbReference>
<organism evidence="2 3">
    <name type="scientific">Stylonychia lemnae</name>
    <name type="common">Ciliate</name>
    <dbReference type="NCBI Taxonomy" id="5949"/>
    <lineage>
        <taxon>Eukaryota</taxon>
        <taxon>Sar</taxon>
        <taxon>Alveolata</taxon>
        <taxon>Ciliophora</taxon>
        <taxon>Intramacronucleata</taxon>
        <taxon>Spirotrichea</taxon>
        <taxon>Stichotrichia</taxon>
        <taxon>Sporadotrichida</taxon>
        <taxon>Oxytrichidae</taxon>
        <taxon>Stylonychinae</taxon>
        <taxon>Stylonychia</taxon>
    </lineage>
</organism>
<dbReference type="CDD" id="cd11709">
    <property type="entry name" value="SPRY"/>
    <property type="match status" value="1"/>
</dbReference>
<sequence>MTPIALRLQEMQRNVTTVINCSAKDVLTIGLFLIKIAQCAIKILEYVELHVWSRKQFSHLGQNASIAKKYFDLQKQNSMKYNVARLPVIIQSFYQSYLSCAKNYLDESKNYGIENQLDLAGSDLQVLRRVECLSPHFIQKMQMKSITRFRWDPTFTSDAIDLTADNRTAFLEEDTYLFRTAISDIGFESGLHYWELVADSRTDNELKIGVTKNREIDLKTSFSDYSSGWAFYGIGQLRHCDGSNGPKYGKSFKRTGILGVLLDMSRGTISFSLDGEYLGVAFEDEELKKGPIYPALALLHIAGCTLVTDKPAPAIFFTQA</sequence>
<proteinExistence type="predicted"/>
<dbReference type="InterPro" id="IPR050672">
    <property type="entry name" value="FBXO45-Fsn/SPSB_families"/>
</dbReference>
<dbReference type="PANTHER" id="PTHR12245">
    <property type="entry name" value="SPRY DOMAIN CONTAINING SOCS BOX PROTEIN"/>
    <property type="match status" value="1"/>
</dbReference>
<dbReference type="InterPro" id="IPR001870">
    <property type="entry name" value="B30.2/SPRY"/>
</dbReference>
<evidence type="ECO:0000313" key="3">
    <source>
        <dbReference type="Proteomes" id="UP000039865"/>
    </source>
</evidence>
<dbReference type="InterPro" id="IPR003877">
    <property type="entry name" value="SPRY_dom"/>
</dbReference>
<dbReference type="AlphaFoldDB" id="A0A077ZP10"/>
<dbReference type="Proteomes" id="UP000039865">
    <property type="component" value="Unassembled WGS sequence"/>
</dbReference>
<reference evidence="2 3" key="1">
    <citation type="submission" date="2014-06" db="EMBL/GenBank/DDBJ databases">
        <authorList>
            <person name="Swart Estienne"/>
        </authorList>
    </citation>
    <scope>NUCLEOTIDE SEQUENCE [LARGE SCALE GENOMIC DNA]</scope>
    <source>
        <strain evidence="2 3">130c</strain>
    </source>
</reference>
<feature type="domain" description="B30.2/SPRY" evidence="1">
    <location>
        <begin position="129"/>
        <end position="314"/>
    </location>
</feature>
<keyword evidence="3" id="KW-1185">Reference proteome</keyword>
<evidence type="ECO:0000313" key="2">
    <source>
        <dbReference type="EMBL" id="CDW71702.1"/>
    </source>
</evidence>
<dbReference type="PROSITE" id="PS50188">
    <property type="entry name" value="B302_SPRY"/>
    <property type="match status" value="1"/>
</dbReference>
<protein>
    <submittedName>
        <fullName evidence="2">Spry domain containing protein</fullName>
    </submittedName>
</protein>
<dbReference type="InterPro" id="IPR043136">
    <property type="entry name" value="B30.2/SPRY_sf"/>
</dbReference>
<evidence type="ECO:0000259" key="1">
    <source>
        <dbReference type="PROSITE" id="PS50188"/>
    </source>
</evidence>
<dbReference type="OrthoDB" id="5547302at2759"/>
<dbReference type="Pfam" id="PF00622">
    <property type="entry name" value="SPRY"/>
    <property type="match status" value="1"/>
</dbReference>
<dbReference type="InParanoid" id="A0A077ZP10"/>
<name>A0A077ZP10_STYLE</name>
<accession>A0A077ZP10</accession>
<dbReference type="InterPro" id="IPR013320">
    <property type="entry name" value="ConA-like_dom_sf"/>
</dbReference>
<gene>
    <name evidence="2" type="primary">Contig2283.g2462</name>
    <name evidence="2" type="ORF">STYLEM_650</name>
</gene>
<dbReference type="SUPFAM" id="SSF49899">
    <property type="entry name" value="Concanavalin A-like lectins/glucanases"/>
    <property type="match status" value="1"/>
</dbReference>
<dbReference type="Gene3D" id="2.60.120.920">
    <property type="match status" value="1"/>
</dbReference>
<dbReference type="SMART" id="SM00449">
    <property type="entry name" value="SPRY"/>
    <property type="match status" value="1"/>
</dbReference>
<dbReference type="EMBL" id="CCKQ01000621">
    <property type="protein sequence ID" value="CDW71702.1"/>
    <property type="molecule type" value="Genomic_DNA"/>
</dbReference>